<comment type="caution">
    <text evidence="1">The sequence shown here is derived from an EMBL/GenBank/DDBJ whole genome shotgun (WGS) entry which is preliminary data.</text>
</comment>
<dbReference type="AlphaFoldDB" id="A0A139IFH5"/>
<proteinExistence type="predicted"/>
<evidence type="ECO:0000313" key="2">
    <source>
        <dbReference type="Proteomes" id="UP000073492"/>
    </source>
</evidence>
<accession>A0A139IFH5</accession>
<reference evidence="1 2" key="1">
    <citation type="submission" date="2015-07" db="EMBL/GenBank/DDBJ databases">
        <title>Comparative genomics of the Sigatoka disease complex on banana suggests a link between parallel evolutionary changes in Pseudocercospora fijiensis and Pseudocercospora eumusae and increased virulence on the banana host.</title>
        <authorList>
            <person name="Chang T.-C."/>
            <person name="Salvucci A."/>
            <person name="Crous P.W."/>
            <person name="Stergiopoulos I."/>
        </authorList>
    </citation>
    <scope>NUCLEOTIDE SEQUENCE [LARGE SCALE GENOMIC DNA]</scope>
    <source>
        <strain evidence="1 2">CBS 116634</strain>
    </source>
</reference>
<protein>
    <submittedName>
        <fullName evidence="1">Uncharacterized protein</fullName>
    </submittedName>
</protein>
<sequence length="210" mass="22972">MISRHWRNKVLPSAKMTRKLNGFDINNNHLGQGKGGRAGQGNIIETAIDQAVCVSCISVKQSDGSPSGARSRNIGRYCGWKGYHGNQQAGNYEDGPPHSPKFSWLDADHENDTASAALKFRTGAYGEEAKDIISAQDLCNSDTSYGPDLIEGEGNFCPIETKTLTAVCNGNHFEQCVDFDPDTSESNMRSSVARRSTSVVHKPYDSVRNW</sequence>
<dbReference type="OrthoDB" id="3625768at2759"/>
<dbReference type="EMBL" id="LFZO01000119">
    <property type="protein sequence ID" value="KXT13395.1"/>
    <property type="molecule type" value="Genomic_DNA"/>
</dbReference>
<keyword evidence="2" id="KW-1185">Reference proteome</keyword>
<name>A0A139IFH5_9PEZI</name>
<gene>
    <name evidence="1" type="ORF">AC579_9074</name>
</gene>
<organism evidence="1 2">
    <name type="scientific">Pseudocercospora musae</name>
    <dbReference type="NCBI Taxonomy" id="113226"/>
    <lineage>
        <taxon>Eukaryota</taxon>
        <taxon>Fungi</taxon>
        <taxon>Dikarya</taxon>
        <taxon>Ascomycota</taxon>
        <taxon>Pezizomycotina</taxon>
        <taxon>Dothideomycetes</taxon>
        <taxon>Dothideomycetidae</taxon>
        <taxon>Mycosphaerellales</taxon>
        <taxon>Mycosphaerellaceae</taxon>
        <taxon>Pseudocercospora</taxon>
    </lineage>
</organism>
<dbReference type="Proteomes" id="UP000073492">
    <property type="component" value="Unassembled WGS sequence"/>
</dbReference>
<evidence type="ECO:0000313" key="1">
    <source>
        <dbReference type="EMBL" id="KXT13395.1"/>
    </source>
</evidence>